<dbReference type="Gene3D" id="3.30.2170.10">
    <property type="entry name" value="archaeoglobus fulgidus dsm 4304 superfamily"/>
    <property type="match status" value="1"/>
</dbReference>
<dbReference type="InterPro" id="IPR002802">
    <property type="entry name" value="Endo_dU"/>
</dbReference>
<dbReference type="PIRSF" id="PIRSF006380">
    <property type="entry name" value="UCP006380"/>
    <property type="match status" value="1"/>
</dbReference>
<dbReference type="AlphaFoldDB" id="A0AAU6Q605"/>
<dbReference type="PANTHER" id="PTHR39518">
    <property type="entry name" value="UPF0215 PROTEIN MJ1150"/>
    <property type="match status" value="1"/>
</dbReference>
<sequence>MAALFRHLRRRVRTRISGKVRRDGRNSTAELARLVSGQAEHLQLIFLQGIALGGFNVVDLHELHERTGLPVLVVARRPPRLERIRRALLEQVPGGTRKWRLIEQAGEMEPCGAVCVQRAGLTLAQARAALDTFCRTSRIPEPLRTAHLIAGGVTRGSSAGQRV</sequence>
<dbReference type="PANTHER" id="PTHR39518:SF2">
    <property type="entry name" value="UPF0215 PROTEIN MJ1150"/>
    <property type="match status" value="1"/>
</dbReference>
<dbReference type="RefSeq" id="WP_339097502.1">
    <property type="nucleotide sequence ID" value="NZ_CP149783.1"/>
</dbReference>
<dbReference type="Pfam" id="PF01949">
    <property type="entry name" value="Endo_dU"/>
    <property type="match status" value="1"/>
</dbReference>
<proteinExistence type="inferred from homology"/>
<name>A0AAU6Q605_9DEIO</name>
<gene>
    <name evidence="1" type="ORF">WDJ50_16830</name>
</gene>
<reference evidence="1" key="1">
    <citation type="submission" date="2024-03" db="EMBL/GenBank/DDBJ databases">
        <title>Deinococcus weizhi sp. nov., isolated from human skin.</title>
        <authorList>
            <person name="Wei Z."/>
            <person name="Tian F."/>
            <person name="Yang C."/>
            <person name="Xin L.T."/>
            <person name="Wen Z.J."/>
            <person name="Lan K.C."/>
            <person name="Yu L."/>
            <person name="Zhe W."/>
            <person name="Dan F.D."/>
            <person name="Jun W."/>
            <person name="Rui Z."/>
            <person name="Yong X.J."/>
            <person name="Ting Y."/>
            <person name="Wei X."/>
            <person name="Xu Z.G."/>
            <person name="Xin Z."/>
            <person name="Dong F.G."/>
            <person name="Ni X.M."/>
            <person name="Zheng M.G."/>
            <person name="Chun Y."/>
            <person name="Qian W.X."/>
        </authorList>
    </citation>
    <scope>NUCLEOTIDE SEQUENCE</scope>
    <source>
        <strain evidence="1">VB142</strain>
    </source>
</reference>
<evidence type="ECO:0000313" key="1">
    <source>
        <dbReference type="EMBL" id="WYF46084.1"/>
    </source>
</evidence>
<dbReference type="HAMAP" id="MF_00582">
    <property type="entry name" value="UPF0215"/>
    <property type="match status" value="1"/>
</dbReference>
<organism evidence="1">
    <name type="scientific">Deinococcus sp. VB142</name>
    <dbReference type="NCBI Taxonomy" id="3112952"/>
    <lineage>
        <taxon>Bacteria</taxon>
        <taxon>Thermotogati</taxon>
        <taxon>Deinococcota</taxon>
        <taxon>Deinococci</taxon>
        <taxon>Deinococcales</taxon>
        <taxon>Deinococcaceae</taxon>
        <taxon>Deinococcus</taxon>
    </lineage>
</organism>
<dbReference type="EMBL" id="CP149783">
    <property type="protein sequence ID" value="WYF46084.1"/>
    <property type="molecule type" value="Genomic_DNA"/>
</dbReference>
<accession>A0AAU6Q605</accession>
<protein>
    <submittedName>
        <fullName evidence="1">DUF99 family protein</fullName>
    </submittedName>
</protein>